<keyword evidence="10" id="KW-1185">Reference proteome</keyword>
<dbReference type="Gene3D" id="3.90.79.10">
    <property type="entry name" value="Nucleoside Triphosphate Pyrophosphohydrolase"/>
    <property type="match status" value="1"/>
</dbReference>
<dbReference type="GO" id="GO:0019693">
    <property type="term" value="P:ribose phosphate metabolic process"/>
    <property type="evidence" value="ECO:0007669"/>
    <property type="project" value="TreeGrafter"/>
</dbReference>
<dbReference type="AlphaFoldDB" id="A0A1T4T6X2"/>
<protein>
    <recommendedName>
        <fullName evidence="4">GDP-mannose pyrophosphatase</fullName>
    </recommendedName>
    <alternativeName>
        <fullName evidence="6">GDP-mannose hydrolase</fullName>
    </alternativeName>
    <alternativeName>
        <fullName evidence="7">GDPMK</fullName>
    </alternativeName>
</protein>
<comment type="cofactor">
    <cofactor evidence="2">
        <name>Mg(2+)</name>
        <dbReference type="ChEBI" id="CHEBI:18420"/>
    </cofactor>
</comment>
<accession>A0A1T4T6X2</accession>
<dbReference type="PANTHER" id="PTHR11839">
    <property type="entry name" value="UDP/ADP-SUGAR PYROPHOSPHATASE"/>
    <property type="match status" value="1"/>
</dbReference>
<organism evidence="9 10">
    <name type="scientific">Enhydrobacter aerosaccus</name>
    <dbReference type="NCBI Taxonomy" id="225324"/>
    <lineage>
        <taxon>Bacteria</taxon>
        <taxon>Pseudomonadati</taxon>
        <taxon>Pseudomonadota</taxon>
        <taxon>Alphaproteobacteria</taxon>
        <taxon>Hyphomicrobiales</taxon>
        <taxon>Enhydrobacter</taxon>
    </lineage>
</organism>
<dbReference type="GO" id="GO:0016787">
    <property type="term" value="F:hydrolase activity"/>
    <property type="evidence" value="ECO:0007669"/>
    <property type="project" value="UniProtKB-KW"/>
</dbReference>
<evidence type="ECO:0000256" key="4">
    <source>
        <dbReference type="ARBA" id="ARBA00016377"/>
    </source>
</evidence>
<dbReference type="InterPro" id="IPR015797">
    <property type="entry name" value="NUDIX_hydrolase-like_dom_sf"/>
</dbReference>
<gene>
    <name evidence="9" type="ORF">SAMN02745126_05789</name>
</gene>
<dbReference type="GO" id="GO:0006753">
    <property type="term" value="P:nucleoside phosphate metabolic process"/>
    <property type="evidence" value="ECO:0007669"/>
    <property type="project" value="TreeGrafter"/>
</dbReference>
<name>A0A1T4T6X2_9HYPH</name>
<comment type="similarity">
    <text evidence="3">Belongs to the Nudix hydrolase family. NudK subfamily.</text>
</comment>
<evidence type="ECO:0000256" key="7">
    <source>
        <dbReference type="ARBA" id="ARBA00032272"/>
    </source>
</evidence>
<evidence type="ECO:0000256" key="6">
    <source>
        <dbReference type="ARBA" id="ARBA00032162"/>
    </source>
</evidence>
<evidence type="ECO:0000256" key="2">
    <source>
        <dbReference type="ARBA" id="ARBA00001946"/>
    </source>
</evidence>
<evidence type="ECO:0000259" key="8">
    <source>
        <dbReference type="PROSITE" id="PS51462"/>
    </source>
</evidence>
<dbReference type="PROSITE" id="PS51462">
    <property type="entry name" value="NUDIX"/>
    <property type="match status" value="1"/>
</dbReference>
<sequence>MANELNPWKLIEKREVFDCNFFTARSDIVHHLHGNPRPYNSLRFKHFGAAVVPIDSDGSTVLIGQFRYVLNRFTWEVPRGGGTLEKDSLEVAKNELSEEAGLTAKSWMHIFDLWVSPGTTDERAPGFVAWNLHQGEPHPEPEEILLRKRVPFSQAIDMVLSGEICDMGSASLLLNIQTRLVRNDLPADLLDILR</sequence>
<keyword evidence="5" id="KW-0378">Hydrolase</keyword>
<feature type="domain" description="Nudix hydrolase" evidence="8">
    <location>
        <begin position="44"/>
        <end position="178"/>
    </location>
</feature>
<comment type="catalytic activity">
    <reaction evidence="1">
        <text>GDP-alpha-D-mannose + H2O = alpha-D-mannose 1-phosphate + GMP + 2 H(+)</text>
        <dbReference type="Rhea" id="RHEA:27978"/>
        <dbReference type="ChEBI" id="CHEBI:15377"/>
        <dbReference type="ChEBI" id="CHEBI:15378"/>
        <dbReference type="ChEBI" id="CHEBI:57527"/>
        <dbReference type="ChEBI" id="CHEBI:58115"/>
        <dbReference type="ChEBI" id="CHEBI:58409"/>
    </reaction>
</comment>
<proteinExistence type="inferred from homology"/>
<dbReference type="OrthoDB" id="177518at2"/>
<evidence type="ECO:0000256" key="3">
    <source>
        <dbReference type="ARBA" id="ARBA00007275"/>
    </source>
</evidence>
<dbReference type="EMBL" id="FUWJ01000013">
    <property type="protein sequence ID" value="SKA36234.1"/>
    <property type="molecule type" value="Genomic_DNA"/>
</dbReference>
<dbReference type="CDD" id="cd24161">
    <property type="entry name" value="NUDIX_ADPRase_Ndx2"/>
    <property type="match status" value="1"/>
</dbReference>
<dbReference type="STRING" id="225324.SAMN02745126_05789"/>
<dbReference type="Proteomes" id="UP000190092">
    <property type="component" value="Unassembled WGS sequence"/>
</dbReference>
<dbReference type="GO" id="GO:0005829">
    <property type="term" value="C:cytosol"/>
    <property type="evidence" value="ECO:0007669"/>
    <property type="project" value="TreeGrafter"/>
</dbReference>
<evidence type="ECO:0000256" key="5">
    <source>
        <dbReference type="ARBA" id="ARBA00022801"/>
    </source>
</evidence>
<dbReference type="PANTHER" id="PTHR11839:SF18">
    <property type="entry name" value="NUDIX HYDROLASE DOMAIN-CONTAINING PROTEIN"/>
    <property type="match status" value="1"/>
</dbReference>
<evidence type="ECO:0000313" key="9">
    <source>
        <dbReference type="EMBL" id="SKA36234.1"/>
    </source>
</evidence>
<evidence type="ECO:0000313" key="10">
    <source>
        <dbReference type="Proteomes" id="UP000190092"/>
    </source>
</evidence>
<reference evidence="10" key="1">
    <citation type="submission" date="2017-02" db="EMBL/GenBank/DDBJ databases">
        <authorList>
            <person name="Varghese N."/>
            <person name="Submissions S."/>
        </authorList>
    </citation>
    <scope>NUCLEOTIDE SEQUENCE [LARGE SCALE GENOMIC DNA]</scope>
    <source>
        <strain evidence="10">ATCC 27094</strain>
    </source>
</reference>
<dbReference type="RefSeq" id="WP_085937523.1">
    <property type="nucleotide sequence ID" value="NZ_FUWJ01000013.1"/>
</dbReference>
<dbReference type="SUPFAM" id="SSF55811">
    <property type="entry name" value="Nudix"/>
    <property type="match status" value="1"/>
</dbReference>
<evidence type="ECO:0000256" key="1">
    <source>
        <dbReference type="ARBA" id="ARBA00000847"/>
    </source>
</evidence>
<dbReference type="InterPro" id="IPR000086">
    <property type="entry name" value="NUDIX_hydrolase_dom"/>
</dbReference>